<reference evidence="2" key="1">
    <citation type="submission" date="2020-04" db="EMBL/GenBank/DDBJ databases">
        <authorList>
            <person name="Neveu A P."/>
        </authorList>
    </citation>
    <scope>NUCLEOTIDE SEQUENCE</scope>
    <source>
        <tissue evidence="2">Whole embryo</tissue>
    </source>
</reference>
<feature type="compositionally biased region" description="Acidic residues" evidence="1">
    <location>
        <begin position="137"/>
        <end position="148"/>
    </location>
</feature>
<dbReference type="GO" id="GO:0016301">
    <property type="term" value="F:kinase activity"/>
    <property type="evidence" value="ECO:0007669"/>
    <property type="project" value="UniProtKB-KW"/>
</dbReference>
<keyword evidence="2" id="KW-0675">Receptor</keyword>
<keyword evidence="2" id="KW-0472">Membrane</keyword>
<feature type="compositionally biased region" description="Low complexity" evidence="1">
    <location>
        <begin position="79"/>
        <end position="90"/>
    </location>
</feature>
<feature type="compositionally biased region" description="Polar residues" evidence="1">
    <location>
        <begin position="191"/>
        <end position="204"/>
    </location>
</feature>
<proteinExistence type="evidence at transcript level"/>
<evidence type="ECO:0000256" key="1">
    <source>
        <dbReference type="SAM" id="MobiDB-lite"/>
    </source>
</evidence>
<accession>A0A6F9DR62</accession>
<name>A0A6F9DR62_9ASCI</name>
<feature type="compositionally biased region" description="Low complexity" evidence="1">
    <location>
        <begin position="12"/>
        <end position="22"/>
    </location>
</feature>
<dbReference type="EMBL" id="LR789809">
    <property type="protein sequence ID" value="CAB3265671.1"/>
    <property type="molecule type" value="mRNA"/>
</dbReference>
<feature type="compositionally biased region" description="Pro residues" evidence="1">
    <location>
        <begin position="1"/>
        <end position="11"/>
    </location>
</feature>
<keyword evidence="2" id="KW-0812">Transmembrane</keyword>
<dbReference type="AlphaFoldDB" id="A0A6F9DR62"/>
<feature type="compositionally biased region" description="Low complexity" evidence="1">
    <location>
        <begin position="55"/>
        <end position="67"/>
    </location>
</feature>
<feature type="compositionally biased region" description="Polar residues" evidence="1">
    <location>
        <begin position="100"/>
        <end position="114"/>
    </location>
</feature>
<evidence type="ECO:0000313" key="2">
    <source>
        <dbReference type="EMBL" id="CAB3265671.1"/>
    </source>
</evidence>
<gene>
    <name evidence="2" type="primary">Ror1-001</name>
</gene>
<sequence>MTSQQPLPPNVSPSSQQFFSSPGTNVSYPNAAPVNPYQGGYQPPVSTGGVYGEGYQPQMQQYSQYNQRKPQNYRKGPPSHSSLGSSSSSSREYTPVRPQYIQQAGYSDTSSYEVPQQHHHASYGQHVNRPLSGVMETENDEEDAAAEEEYYHKQPQNAENEPLTVTAARVNNGKEGKVVSPTGHFPEVDSSDMSTSSMKATSCDSGLPPEDVENHMVDPKTPLMGRGQPRNLSRTPVRVSTPRKFV</sequence>
<protein>
    <submittedName>
        <fullName evidence="2">Inactive tyrosine-protein kinase transmembrane receptor ROR1</fullName>
    </submittedName>
</protein>
<keyword evidence="2" id="KW-0808">Transferase</keyword>
<keyword evidence="2" id="KW-0418">Kinase</keyword>
<organism evidence="2">
    <name type="scientific">Phallusia mammillata</name>
    <dbReference type="NCBI Taxonomy" id="59560"/>
    <lineage>
        <taxon>Eukaryota</taxon>
        <taxon>Metazoa</taxon>
        <taxon>Chordata</taxon>
        <taxon>Tunicata</taxon>
        <taxon>Ascidiacea</taxon>
        <taxon>Phlebobranchia</taxon>
        <taxon>Ascidiidae</taxon>
        <taxon>Phallusia</taxon>
    </lineage>
</organism>
<feature type="region of interest" description="Disordered" evidence="1">
    <location>
        <begin position="1"/>
        <end position="246"/>
    </location>
</feature>